<evidence type="ECO:0000313" key="4">
    <source>
        <dbReference type="EMBL" id="KAE8038822.1"/>
    </source>
</evidence>
<dbReference type="Pfam" id="PF13561">
    <property type="entry name" value="adh_short_C2"/>
    <property type="match status" value="1"/>
</dbReference>
<dbReference type="AlphaFoldDB" id="A0A660KQY2"/>
<keyword evidence="5" id="KW-1185">Reference proteome</keyword>
<reference evidence="4 5" key="1">
    <citation type="submission" date="2019-06" db="EMBL/GenBank/DDBJ databases">
        <title>A chromosomal-level reference genome of Carpinus fangiana (Coryloideae, Betulaceae).</title>
        <authorList>
            <person name="Yang X."/>
            <person name="Wang Z."/>
            <person name="Zhang L."/>
            <person name="Hao G."/>
            <person name="Liu J."/>
            <person name="Yang Y."/>
        </authorList>
    </citation>
    <scope>NUCLEOTIDE SEQUENCE [LARGE SCALE GENOMIC DNA]</scope>
    <source>
        <strain evidence="4">Cfa_2016G</strain>
        <tissue evidence="4">Leaf</tissue>
    </source>
</reference>
<evidence type="ECO:0000256" key="3">
    <source>
        <dbReference type="ARBA" id="ARBA00025714"/>
    </source>
</evidence>
<dbReference type="FunFam" id="3.40.50.720:FF:000084">
    <property type="entry name" value="Short-chain dehydrogenase reductase"/>
    <property type="match status" value="1"/>
</dbReference>
<keyword evidence="1" id="KW-0521">NADP</keyword>
<dbReference type="OrthoDB" id="417891at2759"/>
<evidence type="ECO:0000313" key="5">
    <source>
        <dbReference type="Proteomes" id="UP000327013"/>
    </source>
</evidence>
<dbReference type="GO" id="GO:0016491">
    <property type="term" value="F:oxidoreductase activity"/>
    <property type="evidence" value="ECO:0007669"/>
    <property type="project" value="UniProtKB-KW"/>
</dbReference>
<dbReference type="PRINTS" id="PR00081">
    <property type="entry name" value="GDHRDH"/>
</dbReference>
<evidence type="ECO:0008006" key="6">
    <source>
        <dbReference type="Google" id="ProtNLM"/>
    </source>
</evidence>
<dbReference type="InterPro" id="IPR002347">
    <property type="entry name" value="SDR_fam"/>
</dbReference>
<protein>
    <recommendedName>
        <fullName evidence="6">Tropinone reductase I</fullName>
    </recommendedName>
</protein>
<comment type="similarity">
    <text evidence="3">Belongs to the short-chain dehydrogenases/reductases (SDR) family. SDR65C subfamily.</text>
</comment>
<dbReference type="PRINTS" id="PR00080">
    <property type="entry name" value="SDRFAMILY"/>
</dbReference>
<dbReference type="Proteomes" id="UP000327013">
    <property type="component" value="Chromosome 4"/>
</dbReference>
<gene>
    <name evidence="4" type="ORF">FH972_011294</name>
</gene>
<sequence length="267" mass="28547">MAHADLRSKDGRWSLEGTTALVTGGTKGIGYAIVEELAGFGAVVHTCSRNQDDLNKCLLEWEAKGYRVTGSICDLVSRPQREELMNTVSRQFHGKLNILINNVGTILAKPTPEVTAQDFSFIMATNVESTYHVSQLAYPLMKESGGGSIVLLSSISGLLGVGCTSIYGASKGAVNQLTRSLACEWARDNIRTNCVAPGVIRTPLAEELIKSKALETINSRTPIGRPGESEEVSSLVAYLCLPAASYITGQIIYVDGGMTVYGFNPGP</sequence>
<dbReference type="Gene3D" id="3.40.50.720">
    <property type="entry name" value="NAD(P)-binding Rossmann-like Domain"/>
    <property type="match status" value="1"/>
</dbReference>
<dbReference type="EMBL" id="CM017324">
    <property type="protein sequence ID" value="KAE8038822.1"/>
    <property type="molecule type" value="Genomic_DNA"/>
</dbReference>
<dbReference type="InterPro" id="IPR020904">
    <property type="entry name" value="Sc_DH/Rdtase_CS"/>
</dbReference>
<proteinExistence type="inferred from homology"/>
<keyword evidence="2" id="KW-0560">Oxidoreductase</keyword>
<dbReference type="InterPro" id="IPR045000">
    <property type="entry name" value="TR"/>
</dbReference>
<dbReference type="InterPro" id="IPR036291">
    <property type="entry name" value="NAD(P)-bd_dom_sf"/>
</dbReference>
<dbReference type="PANTHER" id="PTHR42898:SF79">
    <property type="entry name" value="NAD(P)-BINDING ROSSMANN-FOLD PROTEIN"/>
    <property type="match status" value="1"/>
</dbReference>
<organism evidence="4 5">
    <name type="scientific">Carpinus fangiana</name>
    <dbReference type="NCBI Taxonomy" id="176857"/>
    <lineage>
        <taxon>Eukaryota</taxon>
        <taxon>Viridiplantae</taxon>
        <taxon>Streptophyta</taxon>
        <taxon>Embryophyta</taxon>
        <taxon>Tracheophyta</taxon>
        <taxon>Spermatophyta</taxon>
        <taxon>Magnoliopsida</taxon>
        <taxon>eudicotyledons</taxon>
        <taxon>Gunneridae</taxon>
        <taxon>Pentapetalae</taxon>
        <taxon>rosids</taxon>
        <taxon>fabids</taxon>
        <taxon>Fagales</taxon>
        <taxon>Betulaceae</taxon>
        <taxon>Carpinus</taxon>
    </lineage>
</organism>
<name>A0A660KQY2_9ROSI</name>
<dbReference type="SUPFAM" id="SSF51735">
    <property type="entry name" value="NAD(P)-binding Rossmann-fold domains"/>
    <property type="match status" value="1"/>
</dbReference>
<dbReference type="PROSITE" id="PS00061">
    <property type="entry name" value="ADH_SHORT"/>
    <property type="match status" value="1"/>
</dbReference>
<dbReference type="PANTHER" id="PTHR42898">
    <property type="entry name" value="TROPINONE REDUCTASE"/>
    <property type="match status" value="1"/>
</dbReference>
<accession>A0A660KQY2</accession>
<evidence type="ECO:0000256" key="2">
    <source>
        <dbReference type="ARBA" id="ARBA00023002"/>
    </source>
</evidence>
<evidence type="ECO:0000256" key="1">
    <source>
        <dbReference type="ARBA" id="ARBA00022857"/>
    </source>
</evidence>